<sequence>MSNQVEEMLNGINVEGLQEYRKVIGKSANDAMIDYKVNLEWLGGTKSRVTTQGITLGDQKLERNFSYEVDEPPQLLGEDTQPTPQEYLLGGMGACMLVGYTVGAAVKGIKLEKLEIDIEGGLDLRGFLEVNPDSPIGMKDVKYKIRVKGDGTEEDFKEIHEKVMETSPNRATIAESVNLIPELVVEK</sequence>
<gene>
    <name evidence="1" type="ORF">SAMN05192532_102203</name>
</gene>
<dbReference type="Gene3D" id="3.30.300.20">
    <property type="match status" value="1"/>
</dbReference>
<evidence type="ECO:0000313" key="1">
    <source>
        <dbReference type="EMBL" id="SFE53462.1"/>
    </source>
</evidence>
<dbReference type="InterPro" id="IPR036102">
    <property type="entry name" value="OsmC/Ohrsf"/>
</dbReference>
<organism evidence="1 2">
    <name type="scientific">Alteribacillus iranensis</name>
    <dbReference type="NCBI Taxonomy" id="930128"/>
    <lineage>
        <taxon>Bacteria</taxon>
        <taxon>Bacillati</taxon>
        <taxon>Bacillota</taxon>
        <taxon>Bacilli</taxon>
        <taxon>Bacillales</taxon>
        <taxon>Bacillaceae</taxon>
        <taxon>Alteribacillus</taxon>
    </lineage>
</organism>
<dbReference type="SUPFAM" id="SSF82784">
    <property type="entry name" value="OsmC-like"/>
    <property type="match status" value="1"/>
</dbReference>
<dbReference type="InterPro" id="IPR015946">
    <property type="entry name" value="KH_dom-like_a/b"/>
</dbReference>
<accession>A0A1I2BB74</accession>
<name>A0A1I2BB74_9BACI</name>
<dbReference type="InterPro" id="IPR003718">
    <property type="entry name" value="OsmC/Ohr_fam"/>
</dbReference>
<dbReference type="Pfam" id="PF02566">
    <property type="entry name" value="OsmC"/>
    <property type="match status" value="1"/>
</dbReference>
<dbReference type="EMBL" id="FONT01000002">
    <property type="protein sequence ID" value="SFE53462.1"/>
    <property type="molecule type" value="Genomic_DNA"/>
</dbReference>
<dbReference type="RefSeq" id="WP_177194702.1">
    <property type="nucleotide sequence ID" value="NZ_FONT01000002.1"/>
</dbReference>
<dbReference type="AlphaFoldDB" id="A0A1I2BB74"/>
<dbReference type="InterPro" id="IPR052924">
    <property type="entry name" value="OsmC/Ohr_hydroprdx_reductase"/>
</dbReference>
<evidence type="ECO:0000313" key="2">
    <source>
        <dbReference type="Proteomes" id="UP000199516"/>
    </source>
</evidence>
<dbReference type="PANTHER" id="PTHR35368:SF1">
    <property type="entry name" value="HYDROPEROXIDE REDUCTASE"/>
    <property type="match status" value="1"/>
</dbReference>
<reference evidence="1 2" key="1">
    <citation type="submission" date="2016-10" db="EMBL/GenBank/DDBJ databases">
        <authorList>
            <person name="de Groot N.N."/>
        </authorList>
    </citation>
    <scope>NUCLEOTIDE SEQUENCE [LARGE SCALE GENOMIC DNA]</scope>
    <source>
        <strain evidence="1 2">DSM 23995</strain>
    </source>
</reference>
<dbReference type="Proteomes" id="UP000199516">
    <property type="component" value="Unassembled WGS sequence"/>
</dbReference>
<proteinExistence type="predicted"/>
<dbReference type="STRING" id="930128.SAMN05192532_102203"/>
<protein>
    <submittedName>
        <fullName evidence="1">Uncharacterized OsmC-related protein</fullName>
    </submittedName>
</protein>
<keyword evidence="2" id="KW-1185">Reference proteome</keyword>
<dbReference type="PANTHER" id="PTHR35368">
    <property type="entry name" value="HYDROPEROXIDE REDUCTASE"/>
    <property type="match status" value="1"/>
</dbReference>